<gene>
    <name evidence="10" type="ORF">Mkiyose1413_27210</name>
</gene>
<keyword evidence="5 8" id="KW-1133">Transmembrane helix</keyword>
<dbReference type="GO" id="GO:0005886">
    <property type="term" value="C:plasma membrane"/>
    <property type="evidence" value="ECO:0007669"/>
    <property type="project" value="UniProtKB-SubCell"/>
</dbReference>
<feature type="transmembrane region" description="Helical" evidence="8">
    <location>
        <begin position="96"/>
        <end position="114"/>
    </location>
</feature>
<evidence type="ECO:0000256" key="7">
    <source>
        <dbReference type="SAM" id="MobiDB-lite"/>
    </source>
</evidence>
<feature type="transmembrane region" description="Helical" evidence="8">
    <location>
        <begin position="181"/>
        <end position="203"/>
    </location>
</feature>
<evidence type="ECO:0000256" key="3">
    <source>
        <dbReference type="ARBA" id="ARBA00022475"/>
    </source>
</evidence>
<dbReference type="Pfam" id="PF07690">
    <property type="entry name" value="MFS_1"/>
    <property type="match status" value="1"/>
</dbReference>
<dbReference type="PANTHER" id="PTHR23517:SF13">
    <property type="entry name" value="MAJOR FACILITATOR SUPERFAMILY MFS_1"/>
    <property type="match status" value="1"/>
</dbReference>
<comment type="subcellular location">
    <subcellularLocation>
        <location evidence="1">Cell membrane</location>
        <topology evidence="1">Multi-pass membrane protein</topology>
    </subcellularLocation>
</comment>
<feature type="transmembrane region" description="Helical" evidence="8">
    <location>
        <begin position="354"/>
        <end position="371"/>
    </location>
</feature>
<sequence length="408" mass="40441">MKSNGVCTDAPPLRSAPEGEQPRQSRGKPEVFAGVLAILLATGWAANHFAALIPAISDAQHLSASLLDAIFGIYAVGLLPGLLLGGRASDAFGRPSIALTGAATVLAGTIPMLLSQQSDVLLAGRLVVGVGVGLAMSSCTAWASDLNGPPGAAVAGAVLIAGFAVGPFVSGVITAVCPSAIGVSFATAAGLVGTAIVVVALALRRSASPGPVRGRPAGPGEGQSTGLALSWAMPLAPWVFASATLAFVTIPTRIHTGLAATMVAGIAALITNGVSGISQLVARGRRWGPQAGTAGALLAALGYATLAAAPPNIPVALGLSLLVLLGCASGLCLREGLIDLEAAAPQHNRGALTGAFYAVTYIGFGLPLLLTEIGLSAASAVLAALAVLATVVAAGRALRLRRNQHRQS</sequence>
<dbReference type="GO" id="GO:0022857">
    <property type="term" value="F:transmembrane transporter activity"/>
    <property type="evidence" value="ECO:0007669"/>
    <property type="project" value="InterPro"/>
</dbReference>
<organism evidence="10 11">
    <name type="scientific">Mycobacterium kiyosense</name>
    <dbReference type="NCBI Taxonomy" id="2871094"/>
    <lineage>
        <taxon>Bacteria</taxon>
        <taxon>Bacillati</taxon>
        <taxon>Actinomycetota</taxon>
        <taxon>Actinomycetes</taxon>
        <taxon>Mycobacteriales</taxon>
        <taxon>Mycobacteriaceae</taxon>
        <taxon>Mycobacterium</taxon>
    </lineage>
</organism>
<dbReference type="RefSeq" id="WP_264894126.1">
    <property type="nucleotide sequence ID" value="NZ_BRZI01000018.1"/>
</dbReference>
<feature type="transmembrane region" description="Helical" evidence="8">
    <location>
        <begin position="62"/>
        <end position="84"/>
    </location>
</feature>
<proteinExistence type="predicted"/>
<comment type="caution">
    <text evidence="10">The sequence shown here is derived from an EMBL/GenBank/DDBJ whole genome shotgun (WGS) entry which is preliminary data.</text>
</comment>
<keyword evidence="11" id="KW-1185">Reference proteome</keyword>
<dbReference type="Proteomes" id="UP001064782">
    <property type="component" value="Unassembled WGS sequence"/>
</dbReference>
<protein>
    <submittedName>
        <fullName evidence="10">Permease</fullName>
    </submittedName>
</protein>
<evidence type="ECO:0000256" key="1">
    <source>
        <dbReference type="ARBA" id="ARBA00004651"/>
    </source>
</evidence>
<keyword evidence="2" id="KW-0813">Transport</keyword>
<feature type="transmembrane region" description="Helical" evidence="8">
    <location>
        <begin position="154"/>
        <end position="175"/>
    </location>
</feature>
<evidence type="ECO:0000256" key="2">
    <source>
        <dbReference type="ARBA" id="ARBA00022448"/>
    </source>
</evidence>
<dbReference type="Gene3D" id="1.20.1250.20">
    <property type="entry name" value="MFS general substrate transporter like domains"/>
    <property type="match status" value="1"/>
</dbReference>
<name>A0A9P3Q4P1_9MYCO</name>
<feature type="region of interest" description="Disordered" evidence="7">
    <location>
        <begin position="1"/>
        <end position="26"/>
    </location>
</feature>
<dbReference type="PANTHER" id="PTHR23517">
    <property type="entry name" value="RESISTANCE PROTEIN MDTM, PUTATIVE-RELATED-RELATED"/>
    <property type="match status" value="1"/>
</dbReference>
<dbReference type="PROSITE" id="PS50850">
    <property type="entry name" value="MFS"/>
    <property type="match status" value="1"/>
</dbReference>
<evidence type="ECO:0000256" key="8">
    <source>
        <dbReference type="SAM" id="Phobius"/>
    </source>
</evidence>
<dbReference type="EMBL" id="BRZI01000018">
    <property type="protein sequence ID" value="GLD30838.1"/>
    <property type="molecule type" value="Genomic_DNA"/>
</dbReference>
<dbReference type="InterPro" id="IPR050171">
    <property type="entry name" value="MFS_Transporters"/>
</dbReference>
<keyword evidence="4 8" id="KW-0812">Transmembrane</keyword>
<evidence type="ECO:0000256" key="5">
    <source>
        <dbReference type="ARBA" id="ARBA00022989"/>
    </source>
</evidence>
<dbReference type="CDD" id="cd06174">
    <property type="entry name" value="MFS"/>
    <property type="match status" value="1"/>
</dbReference>
<feature type="transmembrane region" description="Helical" evidence="8">
    <location>
        <begin position="254"/>
        <end position="275"/>
    </location>
</feature>
<dbReference type="InterPro" id="IPR036259">
    <property type="entry name" value="MFS_trans_sf"/>
</dbReference>
<keyword evidence="6 8" id="KW-0472">Membrane</keyword>
<dbReference type="AlphaFoldDB" id="A0A9P3Q4P1"/>
<feature type="transmembrane region" description="Helical" evidence="8">
    <location>
        <begin position="377"/>
        <end position="398"/>
    </location>
</feature>
<evidence type="ECO:0000259" key="9">
    <source>
        <dbReference type="PROSITE" id="PS50850"/>
    </source>
</evidence>
<evidence type="ECO:0000313" key="10">
    <source>
        <dbReference type="EMBL" id="GLD30838.1"/>
    </source>
</evidence>
<keyword evidence="3" id="KW-1003">Cell membrane</keyword>
<dbReference type="InterPro" id="IPR011701">
    <property type="entry name" value="MFS"/>
</dbReference>
<feature type="transmembrane region" description="Helical" evidence="8">
    <location>
        <begin position="315"/>
        <end position="333"/>
    </location>
</feature>
<feature type="transmembrane region" description="Helical" evidence="8">
    <location>
        <begin position="31"/>
        <end position="56"/>
    </location>
</feature>
<evidence type="ECO:0000256" key="4">
    <source>
        <dbReference type="ARBA" id="ARBA00022692"/>
    </source>
</evidence>
<evidence type="ECO:0000313" key="11">
    <source>
        <dbReference type="Proteomes" id="UP001064782"/>
    </source>
</evidence>
<evidence type="ECO:0000256" key="6">
    <source>
        <dbReference type="ARBA" id="ARBA00023136"/>
    </source>
</evidence>
<feature type="transmembrane region" description="Helical" evidence="8">
    <location>
        <begin position="224"/>
        <end position="248"/>
    </location>
</feature>
<dbReference type="SUPFAM" id="SSF103473">
    <property type="entry name" value="MFS general substrate transporter"/>
    <property type="match status" value="1"/>
</dbReference>
<feature type="domain" description="Major facilitator superfamily (MFS) profile" evidence="9">
    <location>
        <begin position="31"/>
        <end position="408"/>
    </location>
</feature>
<accession>A0A9P3Q4P1</accession>
<reference evidence="10" key="1">
    <citation type="submission" date="2022-08" db="EMBL/GenBank/DDBJ databases">
        <title>Mycobacterium kiyosense sp. nov., scotochromogenic slow-glowing species isolated from respiratory specimens.</title>
        <authorList>
            <person name="Fukano H."/>
            <person name="Kazumi Y."/>
            <person name="Sakagami N."/>
            <person name="Ato M."/>
            <person name="Mitarai S."/>
            <person name="Hoshino Y."/>
        </authorList>
    </citation>
    <scope>NUCLEOTIDE SEQUENCE</scope>
    <source>
        <strain evidence="10">1413</strain>
    </source>
</reference>
<dbReference type="InterPro" id="IPR020846">
    <property type="entry name" value="MFS_dom"/>
</dbReference>